<name>A0ACC3AEN9_9EURO</name>
<protein>
    <submittedName>
        <fullName evidence="1">Uncharacterized protein</fullName>
    </submittedName>
</protein>
<keyword evidence="2" id="KW-1185">Reference proteome</keyword>
<gene>
    <name evidence="1" type="ORF">H2198_002260</name>
</gene>
<evidence type="ECO:0000313" key="1">
    <source>
        <dbReference type="EMBL" id="KAJ9660915.1"/>
    </source>
</evidence>
<comment type="caution">
    <text evidence="1">The sequence shown here is derived from an EMBL/GenBank/DDBJ whole genome shotgun (WGS) entry which is preliminary data.</text>
</comment>
<proteinExistence type="predicted"/>
<accession>A0ACC3AEN9</accession>
<dbReference type="Proteomes" id="UP001172386">
    <property type="component" value="Unassembled WGS sequence"/>
</dbReference>
<evidence type="ECO:0000313" key="2">
    <source>
        <dbReference type="Proteomes" id="UP001172386"/>
    </source>
</evidence>
<organism evidence="1 2">
    <name type="scientific">Neophaeococcomyces mojaviensis</name>
    <dbReference type="NCBI Taxonomy" id="3383035"/>
    <lineage>
        <taxon>Eukaryota</taxon>
        <taxon>Fungi</taxon>
        <taxon>Dikarya</taxon>
        <taxon>Ascomycota</taxon>
        <taxon>Pezizomycotina</taxon>
        <taxon>Eurotiomycetes</taxon>
        <taxon>Chaetothyriomycetidae</taxon>
        <taxon>Chaetothyriales</taxon>
        <taxon>Chaetothyriales incertae sedis</taxon>
        <taxon>Neophaeococcomyces</taxon>
    </lineage>
</organism>
<reference evidence="1" key="1">
    <citation type="submission" date="2022-10" db="EMBL/GenBank/DDBJ databases">
        <title>Culturing micro-colonial fungi from biological soil crusts in the Mojave desert and describing Neophaeococcomyces mojavensis, and introducing the new genera and species Taxawa tesnikishii.</title>
        <authorList>
            <person name="Kurbessoian T."/>
            <person name="Stajich J.E."/>
        </authorList>
    </citation>
    <scope>NUCLEOTIDE SEQUENCE</scope>
    <source>
        <strain evidence="1">JES_112</strain>
    </source>
</reference>
<sequence length="404" mass="46452">MADLEALLRILSVAELTTTIALRVTLQKLKIRQMLGGEDYQEWRQKTQPFPSSPVDFILYTILRNIPTPSYESFWEKTVRLQVENMFSPRQGLIMLALTSVLQSISDQSSGVELLRASITDKRHDANDAGDKALILSEPIITRFATVWYGCQLERLRNCRNLENSLLISTLLKPHSNREVPSLDFALQRYLLSISYTTFAMNVKDRPDSQYERLKHWRTQRLLDELVSLNTYEWDRGFKHFSQIVESKGLLAELQHDPTEAAVISMEEVQRSSLEFAVRKALPSLLRVEVAKWDNTYTAKELQHNWNEALLHAVNGFSNDPAEEDGSRANVVAIILNHLGPNNKENVKLEIAFRIFCQDRRYDIIKVLVEEQEKWRTKRFSVSVDETIAHLMGGDVDLNSVFSS</sequence>
<dbReference type="EMBL" id="JAPDRQ010000027">
    <property type="protein sequence ID" value="KAJ9660915.1"/>
    <property type="molecule type" value="Genomic_DNA"/>
</dbReference>